<comment type="caution">
    <text evidence="2">The sequence shown here is derived from an EMBL/GenBank/DDBJ whole genome shotgun (WGS) entry which is preliminary data.</text>
</comment>
<sequence length="278" mass="31853">MIFASDLDQTLIYSQPLERAEELGDRIITAELIDGKVRSYMSSSSYQLLQKLMTELIFIPVTTRTMQQYNRIHLISQMLKPKYAVTSNGGNILIDGHPDLEWQASVVARVSESSEHVKDVRKLLDRVLNPEWVISSSYCDELFFSHIIDRAKMPLEEVTQMSEELQRMGWSTSVQGRKVYVVPQVVNKRDAVQHLKQLTEKRQVIASGDSLLDQILIDFADFSIVPRHGELFRQEQLQSTGNYSFTEESGIFATDEILKYVESVNIEQTNLFVIKESS</sequence>
<evidence type="ECO:0000313" key="2">
    <source>
        <dbReference type="EMBL" id="NOU70434.1"/>
    </source>
</evidence>
<gene>
    <name evidence="2" type="ORF">GC098_03110</name>
</gene>
<dbReference type="Pfam" id="PF05116">
    <property type="entry name" value="S6PP"/>
    <property type="match status" value="1"/>
</dbReference>
<feature type="domain" description="Sucrose phosphatase-like" evidence="1">
    <location>
        <begin position="2"/>
        <end position="217"/>
    </location>
</feature>
<proteinExistence type="predicted"/>
<dbReference type="Gene3D" id="3.40.50.1000">
    <property type="entry name" value="HAD superfamily/HAD-like"/>
    <property type="match status" value="1"/>
</dbReference>
<name>A0ABX1XQ88_9BACL</name>
<dbReference type="GO" id="GO:0016787">
    <property type="term" value="F:hydrolase activity"/>
    <property type="evidence" value="ECO:0007669"/>
    <property type="project" value="UniProtKB-KW"/>
</dbReference>
<protein>
    <submittedName>
        <fullName evidence="2">Hydrolase</fullName>
    </submittedName>
</protein>
<keyword evidence="2" id="KW-0378">Hydrolase</keyword>
<dbReference type="SUPFAM" id="SSF56784">
    <property type="entry name" value="HAD-like"/>
    <property type="match status" value="1"/>
</dbReference>
<evidence type="ECO:0000259" key="1">
    <source>
        <dbReference type="Pfam" id="PF05116"/>
    </source>
</evidence>
<evidence type="ECO:0000313" key="3">
    <source>
        <dbReference type="Proteomes" id="UP000616779"/>
    </source>
</evidence>
<dbReference type="Proteomes" id="UP000616779">
    <property type="component" value="Unassembled WGS sequence"/>
</dbReference>
<organism evidence="2 3">
    <name type="scientific">Paenibacillus phytorum</name>
    <dbReference type="NCBI Taxonomy" id="2654977"/>
    <lineage>
        <taxon>Bacteria</taxon>
        <taxon>Bacillati</taxon>
        <taxon>Bacillota</taxon>
        <taxon>Bacilli</taxon>
        <taxon>Bacillales</taxon>
        <taxon>Paenibacillaceae</taxon>
        <taxon>Paenibacillus</taxon>
    </lineage>
</organism>
<dbReference type="PIRSF" id="PIRSF030802">
    <property type="entry name" value="UCP030802"/>
    <property type="match status" value="1"/>
</dbReference>
<dbReference type="InterPro" id="IPR024197">
    <property type="entry name" value="TPP-like"/>
</dbReference>
<accession>A0ABX1XQ88</accession>
<dbReference type="RefSeq" id="WP_171640907.1">
    <property type="nucleotide sequence ID" value="NZ_WHOA01000023.1"/>
</dbReference>
<dbReference type="InterPro" id="IPR036412">
    <property type="entry name" value="HAD-like_sf"/>
</dbReference>
<dbReference type="EMBL" id="WHOA01000023">
    <property type="protein sequence ID" value="NOU70434.1"/>
    <property type="molecule type" value="Genomic_DNA"/>
</dbReference>
<reference evidence="2 3" key="1">
    <citation type="submission" date="2019-10" db="EMBL/GenBank/DDBJ databases">
        <title>Description of Paenibacillus terrestris sp. nov.</title>
        <authorList>
            <person name="Carlier A."/>
            <person name="Qi S."/>
        </authorList>
    </citation>
    <scope>NUCLEOTIDE SEQUENCE [LARGE SCALE GENOMIC DNA]</scope>
    <source>
        <strain evidence="2 3">LMG 31458</strain>
    </source>
</reference>
<dbReference type="InterPro" id="IPR006380">
    <property type="entry name" value="SPP-like_dom"/>
</dbReference>
<keyword evidence="3" id="KW-1185">Reference proteome</keyword>
<dbReference type="InterPro" id="IPR023214">
    <property type="entry name" value="HAD_sf"/>
</dbReference>